<evidence type="ECO:0000256" key="3">
    <source>
        <dbReference type="ARBA" id="ARBA00022801"/>
    </source>
</evidence>
<dbReference type="Proteomes" id="UP001611383">
    <property type="component" value="Chromosome"/>
</dbReference>
<evidence type="ECO:0000256" key="6">
    <source>
        <dbReference type="RuleBase" id="RU003355"/>
    </source>
</evidence>
<dbReference type="EMBL" id="CP043494">
    <property type="protein sequence ID" value="WNG52596.1"/>
    <property type="molecule type" value="Genomic_DNA"/>
</dbReference>
<feature type="active site" description="Charge relay system" evidence="5">
    <location>
        <position position="148"/>
    </location>
</feature>
<dbReference type="PANTHER" id="PTHR43806:SF11">
    <property type="entry name" value="CEREVISIN-RELATED"/>
    <property type="match status" value="1"/>
</dbReference>
<dbReference type="InterPro" id="IPR015500">
    <property type="entry name" value="Peptidase_S8_subtilisin-rel"/>
</dbReference>
<evidence type="ECO:0000256" key="7">
    <source>
        <dbReference type="SAM" id="MobiDB-lite"/>
    </source>
</evidence>
<keyword evidence="4 5" id="KW-0720">Serine protease</keyword>
<organism evidence="9 10">
    <name type="scientific">Archangium minus</name>
    <dbReference type="NCBI Taxonomy" id="83450"/>
    <lineage>
        <taxon>Bacteria</taxon>
        <taxon>Pseudomonadati</taxon>
        <taxon>Myxococcota</taxon>
        <taxon>Myxococcia</taxon>
        <taxon>Myxococcales</taxon>
        <taxon>Cystobacterineae</taxon>
        <taxon>Archangiaceae</taxon>
        <taxon>Archangium</taxon>
    </lineage>
</organism>
<dbReference type="SMART" id="SM00706">
    <property type="entry name" value="TECPR"/>
    <property type="match status" value="5"/>
</dbReference>
<dbReference type="Pfam" id="PF19193">
    <property type="entry name" value="Tectonin"/>
    <property type="match status" value="1"/>
</dbReference>
<dbReference type="InterPro" id="IPR034193">
    <property type="entry name" value="PCSK9_ProteinaseK-like"/>
</dbReference>
<evidence type="ECO:0000256" key="4">
    <source>
        <dbReference type="ARBA" id="ARBA00022825"/>
    </source>
</evidence>
<evidence type="ECO:0000313" key="10">
    <source>
        <dbReference type="Proteomes" id="UP001611383"/>
    </source>
</evidence>
<reference evidence="9 10" key="1">
    <citation type="submission" date="2019-08" db="EMBL/GenBank/DDBJ databases">
        <title>Archangium and Cystobacter genomes.</title>
        <authorList>
            <person name="Chen I.-C.K."/>
            <person name="Wielgoss S."/>
        </authorList>
    </citation>
    <scope>NUCLEOTIDE SEQUENCE [LARGE SCALE GENOMIC DNA]</scope>
    <source>
        <strain evidence="9 10">Cbm 6</strain>
    </source>
</reference>
<dbReference type="Gene3D" id="3.40.50.200">
    <property type="entry name" value="Peptidase S8/S53 domain"/>
    <property type="match status" value="1"/>
</dbReference>
<evidence type="ECO:0000256" key="2">
    <source>
        <dbReference type="ARBA" id="ARBA00022670"/>
    </source>
</evidence>
<name>A0ABY9XB18_9BACT</name>
<feature type="active site" description="Charge relay system" evidence="5">
    <location>
        <position position="181"/>
    </location>
</feature>
<dbReference type="InterPro" id="IPR006624">
    <property type="entry name" value="Beta-propeller_rpt_TECPR"/>
</dbReference>
<dbReference type="InterPro" id="IPR050131">
    <property type="entry name" value="Peptidase_S8_subtilisin-like"/>
</dbReference>
<gene>
    <name evidence="9" type="ORF">F0U60_26370</name>
</gene>
<sequence length="615" mass="64863">MLASCLGLTACPSKDPDPPGTPDTSKIVRPDNAIEGQYLFIFDDALVTPDKARATAEELLGQHGGSLLDVYESSLVGFSANGLDDTKALAIASDSRVASLGQDGWIKLESFQDNATWGLDRIDTRSRALDQRYEQRTTGKGVHVYVLDTGIRTSHADFAGRIGNGTSKIGDGRGVEDCGGHGTHVAGTIGGSTWGVAKGVTLHPVRVLSCEGSGSISGVIGGIDWVTRSHQKPAVANMSLGGGAYSLIDDAVRRSIKAGVTYVLAAGNDDGDACQKSPARTGEALTVGATSIEDKRAWFSNWGSCVDLFAPGDEITSASSTADDANETMSGTSMAAPHVAGVAALYLEQNPTAAPTDVAKAILDGSTPDVVQDVKGSPNRLLYSLVTPSQGDWTEVAALPDGAIIKQVSVGSANSIWALATNGNHYKWNGSAWDYQRCCVTELSGAADGTLWATNPPDGMRVLRWAGTEWDGFSIVPGMKQVAVVNANTVWGLDNEGWLFQWNESASNWDKKLCCVAQISAGSDGELWATNPGDSLRVLRWNGTEWAYNIPTGMTYVSVGSAANIWALDSSNNVYKWSGSAWTQMPGMLKQISAAADGTVWGVTVKDSIIRYVSP</sequence>
<feature type="active site" description="Charge relay system" evidence="5">
    <location>
        <position position="333"/>
    </location>
</feature>
<dbReference type="Pfam" id="PF00082">
    <property type="entry name" value="Peptidase_S8"/>
    <property type="match status" value="1"/>
</dbReference>
<dbReference type="SUPFAM" id="SSF52743">
    <property type="entry name" value="Subtilisin-like"/>
    <property type="match status" value="1"/>
</dbReference>
<dbReference type="InterPro" id="IPR022398">
    <property type="entry name" value="Peptidase_S8_His-AS"/>
</dbReference>
<dbReference type="PROSITE" id="PS00138">
    <property type="entry name" value="SUBTILASE_SER"/>
    <property type="match status" value="1"/>
</dbReference>
<protein>
    <submittedName>
        <fullName evidence="9">S8 family serine peptidase</fullName>
    </submittedName>
</protein>
<dbReference type="PROSITE" id="PS00137">
    <property type="entry name" value="SUBTILASE_HIS"/>
    <property type="match status" value="1"/>
</dbReference>
<evidence type="ECO:0000259" key="8">
    <source>
        <dbReference type="Pfam" id="PF00082"/>
    </source>
</evidence>
<accession>A0ABY9XB18</accession>
<dbReference type="InterPro" id="IPR023827">
    <property type="entry name" value="Peptidase_S8_Asp-AS"/>
</dbReference>
<feature type="domain" description="Peptidase S8/S53" evidence="8">
    <location>
        <begin position="139"/>
        <end position="366"/>
    </location>
</feature>
<dbReference type="PROSITE" id="PS00136">
    <property type="entry name" value="SUBTILASE_ASP"/>
    <property type="match status" value="1"/>
</dbReference>
<feature type="region of interest" description="Disordered" evidence="7">
    <location>
        <begin position="1"/>
        <end position="27"/>
    </location>
</feature>
<proteinExistence type="inferred from homology"/>
<keyword evidence="2 5" id="KW-0645">Protease</keyword>
<dbReference type="InterPro" id="IPR023828">
    <property type="entry name" value="Peptidase_S8_Ser-AS"/>
</dbReference>
<dbReference type="PANTHER" id="PTHR43806">
    <property type="entry name" value="PEPTIDASE S8"/>
    <property type="match status" value="1"/>
</dbReference>
<comment type="similarity">
    <text evidence="1 5 6">Belongs to the peptidase S8 family.</text>
</comment>
<evidence type="ECO:0000256" key="1">
    <source>
        <dbReference type="ARBA" id="ARBA00011073"/>
    </source>
</evidence>
<dbReference type="CDD" id="cd04077">
    <property type="entry name" value="Peptidases_S8_PCSK9_ProteinaseK_like"/>
    <property type="match status" value="1"/>
</dbReference>
<dbReference type="PROSITE" id="PS51892">
    <property type="entry name" value="SUBTILASE"/>
    <property type="match status" value="1"/>
</dbReference>
<dbReference type="PRINTS" id="PR00723">
    <property type="entry name" value="SUBTILISIN"/>
</dbReference>
<dbReference type="InterPro" id="IPR000209">
    <property type="entry name" value="Peptidase_S8/S53_dom"/>
</dbReference>
<keyword evidence="10" id="KW-1185">Reference proteome</keyword>
<keyword evidence="3 5" id="KW-0378">Hydrolase</keyword>
<evidence type="ECO:0000313" key="9">
    <source>
        <dbReference type="EMBL" id="WNG52596.1"/>
    </source>
</evidence>
<dbReference type="InterPro" id="IPR036852">
    <property type="entry name" value="Peptidase_S8/S53_dom_sf"/>
</dbReference>
<evidence type="ECO:0000256" key="5">
    <source>
        <dbReference type="PROSITE-ProRule" id="PRU01240"/>
    </source>
</evidence>